<dbReference type="RefSeq" id="WP_311340973.1">
    <property type="nucleotide sequence ID" value="NZ_JAVRHS010000007.1"/>
</dbReference>
<protein>
    <submittedName>
        <fullName evidence="1">Uncharacterized protein</fullName>
    </submittedName>
</protein>
<gene>
    <name evidence="1" type="ORF">RM533_09355</name>
</gene>
<dbReference type="Proteomes" id="UP001259803">
    <property type="component" value="Unassembled WGS sequence"/>
</dbReference>
<evidence type="ECO:0000313" key="1">
    <source>
        <dbReference type="EMBL" id="MDT0576393.1"/>
    </source>
</evidence>
<evidence type="ECO:0000313" key="2">
    <source>
        <dbReference type="Proteomes" id="UP001259803"/>
    </source>
</evidence>
<keyword evidence="2" id="KW-1185">Reference proteome</keyword>
<dbReference type="EMBL" id="JAVRHS010000007">
    <property type="protein sequence ID" value="MDT0576393.1"/>
    <property type="molecule type" value="Genomic_DNA"/>
</dbReference>
<organism evidence="1 2">
    <name type="scientific">Croceicoccus esteveae</name>
    <dbReference type="NCBI Taxonomy" id="3075597"/>
    <lineage>
        <taxon>Bacteria</taxon>
        <taxon>Pseudomonadati</taxon>
        <taxon>Pseudomonadota</taxon>
        <taxon>Alphaproteobacteria</taxon>
        <taxon>Sphingomonadales</taxon>
        <taxon>Erythrobacteraceae</taxon>
        <taxon>Croceicoccus</taxon>
    </lineage>
</organism>
<name>A0ABU2ZK23_9SPHN</name>
<comment type="caution">
    <text evidence="1">The sequence shown here is derived from an EMBL/GenBank/DDBJ whole genome shotgun (WGS) entry which is preliminary data.</text>
</comment>
<reference evidence="1 2" key="1">
    <citation type="submission" date="2023-09" db="EMBL/GenBank/DDBJ databases">
        <authorList>
            <person name="Rey-Velasco X."/>
        </authorList>
    </citation>
    <scope>NUCLEOTIDE SEQUENCE [LARGE SCALE GENOMIC DNA]</scope>
    <source>
        <strain evidence="1 2">F390</strain>
    </source>
</reference>
<sequence length="165" mass="18131">MDKKPYSLDLGGSPWGEDCAKLGHTPGFWTRNRAEVALYRAGLLALYGTPPEGIELRSRANRHDFGTYHTLEAVVDPAKDDGSHAHYIEKVETGFERWLHAGFSPPDPGHLKNATQAARFINEAIRGAINTTRPLPGGSFFPDEFETLNTNLRSAFPEIAEAAIA</sequence>
<proteinExistence type="predicted"/>
<accession>A0ABU2ZK23</accession>